<dbReference type="InterPro" id="IPR000835">
    <property type="entry name" value="HTH_MarR-typ"/>
</dbReference>
<evidence type="ECO:0000259" key="1">
    <source>
        <dbReference type="PROSITE" id="PS50995"/>
    </source>
</evidence>
<dbReference type="PANTHER" id="PTHR33164:SF99">
    <property type="entry name" value="MARR FAMILY REGULATORY PROTEIN"/>
    <property type="match status" value="1"/>
</dbReference>
<dbReference type="PROSITE" id="PS50995">
    <property type="entry name" value="HTH_MARR_2"/>
    <property type="match status" value="1"/>
</dbReference>
<dbReference type="SUPFAM" id="SSF46785">
    <property type="entry name" value="Winged helix' DNA-binding domain"/>
    <property type="match status" value="1"/>
</dbReference>
<dbReference type="PANTHER" id="PTHR33164">
    <property type="entry name" value="TRANSCRIPTIONAL REGULATOR, MARR FAMILY"/>
    <property type="match status" value="1"/>
</dbReference>
<keyword evidence="3" id="KW-1185">Reference proteome</keyword>
<dbReference type="Pfam" id="PF12802">
    <property type="entry name" value="MarR_2"/>
    <property type="match status" value="1"/>
</dbReference>
<evidence type="ECO:0000313" key="2">
    <source>
        <dbReference type="EMBL" id="MFC7326170.1"/>
    </source>
</evidence>
<protein>
    <submittedName>
        <fullName evidence="2">MarR family winged helix-turn-helix transcriptional regulator</fullName>
    </submittedName>
</protein>
<dbReference type="EMBL" id="JBHTBH010000001">
    <property type="protein sequence ID" value="MFC7326170.1"/>
    <property type="molecule type" value="Genomic_DNA"/>
</dbReference>
<organism evidence="2 3">
    <name type="scientific">Marinactinospora rubrisoli</name>
    <dbReference type="NCBI Taxonomy" id="2715399"/>
    <lineage>
        <taxon>Bacteria</taxon>
        <taxon>Bacillati</taxon>
        <taxon>Actinomycetota</taxon>
        <taxon>Actinomycetes</taxon>
        <taxon>Streptosporangiales</taxon>
        <taxon>Nocardiopsidaceae</taxon>
        <taxon>Marinactinospora</taxon>
    </lineage>
</organism>
<reference evidence="3" key="1">
    <citation type="journal article" date="2019" name="Int. J. Syst. Evol. Microbiol.">
        <title>The Global Catalogue of Microorganisms (GCM) 10K type strain sequencing project: providing services to taxonomists for standard genome sequencing and annotation.</title>
        <authorList>
            <consortium name="The Broad Institute Genomics Platform"/>
            <consortium name="The Broad Institute Genome Sequencing Center for Infectious Disease"/>
            <person name="Wu L."/>
            <person name="Ma J."/>
        </authorList>
    </citation>
    <scope>NUCLEOTIDE SEQUENCE [LARGE SCALE GENOMIC DNA]</scope>
    <source>
        <strain evidence="3">CGMCC 4.7382</strain>
    </source>
</reference>
<dbReference type="Gene3D" id="1.10.10.10">
    <property type="entry name" value="Winged helix-like DNA-binding domain superfamily/Winged helix DNA-binding domain"/>
    <property type="match status" value="1"/>
</dbReference>
<name>A0ABW2KA70_9ACTN</name>
<evidence type="ECO:0000313" key="3">
    <source>
        <dbReference type="Proteomes" id="UP001596540"/>
    </source>
</evidence>
<dbReference type="InterPro" id="IPR039422">
    <property type="entry name" value="MarR/SlyA-like"/>
</dbReference>
<accession>A0ABW2KA70</accession>
<comment type="caution">
    <text evidence="2">The sequence shown here is derived from an EMBL/GenBank/DDBJ whole genome shotgun (WGS) entry which is preliminary data.</text>
</comment>
<dbReference type="SMART" id="SM00347">
    <property type="entry name" value="HTH_MARR"/>
    <property type="match status" value="1"/>
</dbReference>
<feature type="domain" description="HTH marR-type" evidence="1">
    <location>
        <begin position="1"/>
        <end position="146"/>
    </location>
</feature>
<dbReference type="Proteomes" id="UP001596540">
    <property type="component" value="Unassembled WGS sequence"/>
</dbReference>
<dbReference type="RefSeq" id="WP_379867954.1">
    <property type="nucleotide sequence ID" value="NZ_JBHTBH010000001.1"/>
</dbReference>
<dbReference type="InterPro" id="IPR036388">
    <property type="entry name" value="WH-like_DNA-bd_sf"/>
</dbReference>
<dbReference type="InterPro" id="IPR036390">
    <property type="entry name" value="WH_DNA-bd_sf"/>
</dbReference>
<sequence>MDGERPDARRLAVWRDFLQGHSRLMVQLERELRDGAGLALAEYDVLLRLRETPDRRMRMSDLSAAVLYTTGGLTRLVDRMAQAGLVTREPAPGDRRGVYAVLTDLGVERLAEAAEVHLAGVQRNFGALLPDGELDQVAAFLARLAPGGAPEEFDACGADAIAPKAAVGGGGSAHR</sequence>
<proteinExistence type="predicted"/>
<gene>
    <name evidence="2" type="ORF">ACFQRF_00325</name>
</gene>